<dbReference type="OrthoDB" id="2034022at2"/>
<dbReference type="STRING" id="357809.Cphy_0453"/>
<feature type="transmembrane region" description="Helical" evidence="1">
    <location>
        <begin position="12"/>
        <end position="35"/>
    </location>
</feature>
<sequence precursor="true">MSPFQKIIKYFAMGFAAFLMVGILTSIVAVVSGLGSGIDTYEINKNYVSFTKDFDNVKNLNFSNGDKKLTLVSGDTDKVIVEAKNVPDSLEVKVTSDGTLTIKDRDRFHISWIIGWSGNWNSDMEIIVTVPRDFTVGKVELDSGSANMEVNDLTADNMIIDGGSGSFIGRNLSAKKANISLGSGSTRLDYVKFEKGKMDCGSGDVKIENAIFRDVDFDGGSGSISYSGQLSGKTSLNCGSGRISFELEGKREDYNINSDSGSGGIWIDGTRADNYKERNSDVNNEIKIDGGSGRVLINFYSE</sequence>
<keyword evidence="1" id="KW-0472">Membrane</keyword>
<keyword evidence="1" id="KW-1133">Transmembrane helix</keyword>
<organism evidence="3 4">
    <name type="scientific">Lachnoclostridium phytofermentans (strain ATCC 700394 / DSM 18823 / ISDg)</name>
    <name type="common">Clostridium phytofermentans</name>
    <dbReference type="NCBI Taxonomy" id="357809"/>
    <lineage>
        <taxon>Bacteria</taxon>
        <taxon>Bacillati</taxon>
        <taxon>Bacillota</taxon>
        <taxon>Clostridia</taxon>
        <taxon>Lachnospirales</taxon>
        <taxon>Lachnospiraceae</taxon>
    </lineage>
</organism>
<dbReference type="Pfam" id="PF13349">
    <property type="entry name" value="DUF4097"/>
    <property type="match status" value="1"/>
</dbReference>
<dbReference type="KEGG" id="cpy:Cphy_0453"/>
<evidence type="ECO:0000256" key="1">
    <source>
        <dbReference type="SAM" id="Phobius"/>
    </source>
</evidence>
<feature type="domain" description="DUF4097" evidence="2">
    <location>
        <begin position="58"/>
        <end position="293"/>
    </location>
</feature>
<name>A9KHH3_LACP7</name>
<evidence type="ECO:0000313" key="4">
    <source>
        <dbReference type="Proteomes" id="UP000000370"/>
    </source>
</evidence>
<proteinExistence type="predicted"/>
<accession>A9KHH3</accession>
<dbReference type="AlphaFoldDB" id="A9KHH3"/>
<dbReference type="Gene3D" id="2.160.20.120">
    <property type="match status" value="1"/>
</dbReference>
<gene>
    <name evidence="3" type="ordered locus">Cphy_0453</name>
</gene>
<protein>
    <recommendedName>
        <fullName evidence="2">DUF4097 domain-containing protein</fullName>
    </recommendedName>
</protein>
<keyword evidence="1" id="KW-0812">Transmembrane</keyword>
<dbReference type="RefSeq" id="WP_012198484.1">
    <property type="nucleotide sequence ID" value="NC_010001.1"/>
</dbReference>
<dbReference type="InterPro" id="IPR025164">
    <property type="entry name" value="Toastrack_DUF4097"/>
</dbReference>
<reference evidence="4" key="1">
    <citation type="submission" date="2007-11" db="EMBL/GenBank/DDBJ databases">
        <title>Complete genome sequence of Clostridium phytofermentans ISDg.</title>
        <authorList>
            <person name="Leschine S.B."/>
            <person name="Warnick T.A."/>
            <person name="Blanchard J.L."/>
            <person name="Schnell D.J."/>
            <person name="Petit E.L."/>
            <person name="LaTouf W.G."/>
            <person name="Copeland A."/>
            <person name="Lucas S."/>
            <person name="Lapidus A."/>
            <person name="Barry K."/>
            <person name="Glavina del Rio T."/>
            <person name="Dalin E."/>
            <person name="Tice H."/>
            <person name="Pitluck S."/>
            <person name="Kiss H."/>
            <person name="Brettin T."/>
            <person name="Bruce D."/>
            <person name="Detter J.C."/>
            <person name="Han C."/>
            <person name="Kuske C."/>
            <person name="Schmutz J."/>
            <person name="Larimer F."/>
            <person name="Land M."/>
            <person name="Hauser L."/>
            <person name="Kyrpides N."/>
            <person name="Kim E.A."/>
            <person name="Richardson P."/>
        </authorList>
    </citation>
    <scope>NUCLEOTIDE SEQUENCE [LARGE SCALE GENOMIC DNA]</scope>
    <source>
        <strain evidence="4">ATCC 700394 / DSM 18823 / ISDg</strain>
    </source>
</reference>
<dbReference type="eggNOG" id="COG3595">
    <property type="taxonomic scope" value="Bacteria"/>
</dbReference>
<dbReference type="HOGENOM" id="CLU_920418_0_0_9"/>
<evidence type="ECO:0000259" key="2">
    <source>
        <dbReference type="Pfam" id="PF13349"/>
    </source>
</evidence>
<dbReference type="Proteomes" id="UP000000370">
    <property type="component" value="Chromosome"/>
</dbReference>
<dbReference type="EMBL" id="CP000885">
    <property type="protein sequence ID" value="ABX40840.1"/>
    <property type="molecule type" value="Genomic_DNA"/>
</dbReference>
<evidence type="ECO:0000313" key="3">
    <source>
        <dbReference type="EMBL" id="ABX40840.1"/>
    </source>
</evidence>
<keyword evidence="4" id="KW-1185">Reference proteome</keyword>